<dbReference type="GO" id="GO:0015171">
    <property type="term" value="F:amino acid transmembrane transporter activity"/>
    <property type="evidence" value="ECO:0007669"/>
    <property type="project" value="TreeGrafter"/>
</dbReference>
<proteinExistence type="predicted"/>
<dbReference type="OrthoDB" id="10062876at2759"/>
<keyword evidence="2 6" id="KW-0812">Transmembrane</keyword>
<reference evidence="8 9" key="1">
    <citation type="journal article" date="2011" name="Genome Biol.">
        <title>Genome sequence of the insect pathogenic fungus Cordyceps militaris, a valued traditional Chinese medicine.</title>
        <authorList>
            <person name="Zheng P."/>
            <person name="Xia Y."/>
            <person name="Xiao G."/>
            <person name="Xiong C."/>
            <person name="Hu X."/>
            <person name="Zhang S."/>
            <person name="Zheng H."/>
            <person name="Huang Y."/>
            <person name="Zhou Y."/>
            <person name="Wang S."/>
            <person name="Zhao G.P."/>
            <person name="Liu X."/>
            <person name="St Leger R.J."/>
            <person name="Wang C."/>
        </authorList>
    </citation>
    <scope>NUCLEOTIDE SEQUENCE [LARGE SCALE GENOMIC DNA]</scope>
    <source>
        <strain evidence="8 9">CM01</strain>
    </source>
</reference>
<dbReference type="Proteomes" id="UP000001610">
    <property type="component" value="Unassembled WGS sequence"/>
</dbReference>
<name>G3J7H5_CORMM</name>
<evidence type="ECO:0000313" key="8">
    <source>
        <dbReference type="EMBL" id="EGX97141.1"/>
    </source>
</evidence>
<dbReference type="RefSeq" id="XP_006667018.1">
    <property type="nucleotide sequence ID" value="XM_006666955.1"/>
</dbReference>
<feature type="transmembrane region" description="Helical" evidence="6">
    <location>
        <begin position="84"/>
        <end position="101"/>
    </location>
</feature>
<dbReference type="KEGG" id="cmt:CCM_01800"/>
<evidence type="ECO:0000313" key="9">
    <source>
        <dbReference type="Proteomes" id="UP000001610"/>
    </source>
</evidence>
<dbReference type="GO" id="GO:0016020">
    <property type="term" value="C:membrane"/>
    <property type="evidence" value="ECO:0007669"/>
    <property type="project" value="UniProtKB-SubCell"/>
</dbReference>
<dbReference type="HOGENOM" id="CLU_1042128_0_0_1"/>
<evidence type="ECO:0000259" key="7">
    <source>
        <dbReference type="Pfam" id="PF00324"/>
    </source>
</evidence>
<evidence type="ECO:0000256" key="2">
    <source>
        <dbReference type="ARBA" id="ARBA00022692"/>
    </source>
</evidence>
<dbReference type="Gene3D" id="1.20.1740.10">
    <property type="entry name" value="Amino acid/polyamine transporter I"/>
    <property type="match status" value="1"/>
</dbReference>
<dbReference type="Pfam" id="PF00324">
    <property type="entry name" value="AA_permease"/>
    <property type="match status" value="1"/>
</dbReference>
<evidence type="ECO:0000256" key="1">
    <source>
        <dbReference type="ARBA" id="ARBA00004141"/>
    </source>
</evidence>
<accession>G3J7H5</accession>
<feature type="compositionally biased region" description="Polar residues" evidence="5">
    <location>
        <begin position="1"/>
        <end position="18"/>
    </location>
</feature>
<dbReference type="VEuPathDB" id="FungiDB:CCM_01800"/>
<organism evidence="8 9">
    <name type="scientific">Cordyceps militaris (strain CM01)</name>
    <name type="common">Caterpillar fungus</name>
    <dbReference type="NCBI Taxonomy" id="983644"/>
    <lineage>
        <taxon>Eukaryota</taxon>
        <taxon>Fungi</taxon>
        <taxon>Dikarya</taxon>
        <taxon>Ascomycota</taxon>
        <taxon>Pezizomycotina</taxon>
        <taxon>Sordariomycetes</taxon>
        <taxon>Hypocreomycetidae</taxon>
        <taxon>Hypocreales</taxon>
        <taxon>Cordycipitaceae</taxon>
        <taxon>Cordyceps</taxon>
    </lineage>
</organism>
<dbReference type="InterPro" id="IPR050524">
    <property type="entry name" value="APC_YAT"/>
</dbReference>
<keyword evidence="4 6" id="KW-0472">Membrane</keyword>
<keyword evidence="9" id="KW-1185">Reference proteome</keyword>
<feature type="compositionally biased region" description="Basic and acidic residues" evidence="5">
    <location>
        <begin position="19"/>
        <end position="31"/>
    </location>
</feature>
<feature type="region of interest" description="Disordered" evidence="5">
    <location>
        <begin position="1"/>
        <end position="40"/>
    </location>
</feature>
<evidence type="ECO:0000256" key="4">
    <source>
        <dbReference type="ARBA" id="ARBA00023136"/>
    </source>
</evidence>
<keyword evidence="3 6" id="KW-1133">Transmembrane helix</keyword>
<evidence type="ECO:0000256" key="6">
    <source>
        <dbReference type="SAM" id="Phobius"/>
    </source>
</evidence>
<dbReference type="PANTHER" id="PTHR43341">
    <property type="entry name" value="AMINO ACID PERMEASE"/>
    <property type="match status" value="1"/>
</dbReference>
<dbReference type="PANTHER" id="PTHR43341:SF6">
    <property type="entry name" value="AMINO ACID TRANSPORTER (EUROFUNG)"/>
    <property type="match status" value="1"/>
</dbReference>
<dbReference type="InParanoid" id="G3J7H5"/>
<dbReference type="AlphaFoldDB" id="G3J7H5"/>
<dbReference type="InterPro" id="IPR004841">
    <property type="entry name" value="AA-permease/SLC12A_dom"/>
</dbReference>
<dbReference type="EMBL" id="JH126399">
    <property type="protein sequence ID" value="EGX97141.1"/>
    <property type="molecule type" value="Genomic_DNA"/>
</dbReference>
<gene>
    <name evidence="8" type="ORF">CCM_01800</name>
</gene>
<sequence>MFGTKSSPPTSRGPSLRTSSEKPGHTSHSEGADEGTSGLYPATTAGELHREMSIRTIFMLGIGGGIGTALFVSIGGALNTAGPANLLLGFLVYSMVLANINNSMAEMTTYMPISGSFIRLAGHWVDDALGFAGGWNFYVYLGLIIPFEITALSLVLSYWSPHIPVAAICAACIVLYMWVPGPRCRRLEIANSYFAPSAINVFAVRIPSQTPSTKAFWKGFWATGVNSCDLKGVELNDSYKLIVVSNLDNMFYYHSGKRRTYSPDHRR</sequence>
<evidence type="ECO:0000256" key="3">
    <source>
        <dbReference type="ARBA" id="ARBA00022989"/>
    </source>
</evidence>
<dbReference type="GeneID" id="18163830"/>
<comment type="subcellular location">
    <subcellularLocation>
        <location evidence="1">Membrane</location>
        <topology evidence="1">Multi-pass membrane protein</topology>
    </subcellularLocation>
</comment>
<feature type="transmembrane region" description="Helical" evidence="6">
    <location>
        <begin position="162"/>
        <end position="179"/>
    </location>
</feature>
<feature type="transmembrane region" description="Helical" evidence="6">
    <location>
        <begin position="137"/>
        <end position="156"/>
    </location>
</feature>
<evidence type="ECO:0000256" key="5">
    <source>
        <dbReference type="SAM" id="MobiDB-lite"/>
    </source>
</evidence>
<feature type="transmembrane region" description="Helical" evidence="6">
    <location>
        <begin position="57"/>
        <end position="78"/>
    </location>
</feature>
<protein>
    <submittedName>
        <fullName evidence="8">Amino acid transporter, putative</fullName>
    </submittedName>
</protein>
<dbReference type="eggNOG" id="KOG1286">
    <property type="taxonomic scope" value="Eukaryota"/>
</dbReference>
<feature type="domain" description="Amino acid permease/ SLC12A" evidence="7">
    <location>
        <begin position="57"/>
        <end position="177"/>
    </location>
</feature>